<feature type="transmembrane region" description="Helical" evidence="7">
    <location>
        <begin position="64"/>
        <end position="92"/>
    </location>
</feature>
<keyword evidence="10" id="KW-1185">Reference proteome</keyword>
<protein>
    <recommendedName>
        <fullName evidence="8">ABC transmembrane type-1 domain-containing protein</fullName>
    </recommendedName>
</protein>
<dbReference type="PANTHER" id="PTHR32243:SF24">
    <property type="entry name" value="DIACETYLCHITOBIOSE UPTAKE SYSTEM PERMEASE PROTEIN NGCG"/>
    <property type="match status" value="1"/>
</dbReference>
<keyword evidence="6 7" id="KW-0472">Membrane</keyword>
<dbReference type="Gene3D" id="1.10.3720.10">
    <property type="entry name" value="MetI-like"/>
    <property type="match status" value="1"/>
</dbReference>
<evidence type="ECO:0000259" key="8">
    <source>
        <dbReference type="PROSITE" id="PS50928"/>
    </source>
</evidence>
<evidence type="ECO:0000256" key="2">
    <source>
        <dbReference type="ARBA" id="ARBA00022448"/>
    </source>
</evidence>
<dbReference type="RefSeq" id="WP_129725860.1">
    <property type="nucleotide sequence ID" value="NZ_LR215036.1"/>
</dbReference>
<keyword evidence="5 7" id="KW-1133">Transmembrane helix</keyword>
<evidence type="ECO:0000256" key="5">
    <source>
        <dbReference type="ARBA" id="ARBA00022989"/>
    </source>
</evidence>
<evidence type="ECO:0000256" key="1">
    <source>
        <dbReference type="ARBA" id="ARBA00004651"/>
    </source>
</evidence>
<accession>A0A449B393</accession>
<name>A0A449B393_9BACT</name>
<dbReference type="Proteomes" id="UP000290985">
    <property type="component" value="Chromosome"/>
</dbReference>
<dbReference type="OrthoDB" id="9815445at2"/>
<evidence type="ECO:0000256" key="3">
    <source>
        <dbReference type="ARBA" id="ARBA00022475"/>
    </source>
</evidence>
<dbReference type="KEGG" id="mcit:NCTC10181_00930"/>
<evidence type="ECO:0000256" key="7">
    <source>
        <dbReference type="RuleBase" id="RU363032"/>
    </source>
</evidence>
<feature type="transmembrane region" description="Helical" evidence="7">
    <location>
        <begin position="104"/>
        <end position="124"/>
    </location>
</feature>
<keyword evidence="2 7" id="KW-0813">Transport</keyword>
<reference evidence="9 10" key="1">
    <citation type="submission" date="2019-01" db="EMBL/GenBank/DDBJ databases">
        <authorList>
            <consortium name="Pathogen Informatics"/>
        </authorList>
    </citation>
    <scope>NUCLEOTIDE SEQUENCE [LARGE SCALE GENOMIC DNA]</scope>
    <source>
        <strain evidence="9 10">NCTC10181</strain>
    </source>
</reference>
<evidence type="ECO:0000313" key="10">
    <source>
        <dbReference type="Proteomes" id="UP000290985"/>
    </source>
</evidence>
<evidence type="ECO:0000256" key="4">
    <source>
        <dbReference type="ARBA" id="ARBA00022692"/>
    </source>
</evidence>
<dbReference type="SUPFAM" id="SSF161098">
    <property type="entry name" value="MetI-like"/>
    <property type="match status" value="1"/>
</dbReference>
<dbReference type="InterPro" id="IPR035906">
    <property type="entry name" value="MetI-like_sf"/>
</dbReference>
<gene>
    <name evidence="9" type="ORF">NCTC10181_00930</name>
</gene>
<dbReference type="PANTHER" id="PTHR32243">
    <property type="entry name" value="MALTOSE TRANSPORT SYSTEM PERMEASE-RELATED"/>
    <property type="match status" value="1"/>
</dbReference>
<organism evidence="9 10">
    <name type="scientific">Mycoplasmopsis citelli</name>
    <dbReference type="NCBI Taxonomy" id="171281"/>
    <lineage>
        <taxon>Bacteria</taxon>
        <taxon>Bacillati</taxon>
        <taxon>Mycoplasmatota</taxon>
        <taxon>Mycoplasmoidales</taxon>
        <taxon>Metamycoplasmataceae</taxon>
        <taxon>Mycoplasmopsis</taxon>
    </lineage>
</organism>
<dbReference type="InterPro" id="IPR000515">
    <property type="entry name" value="MetI-like"/>
</dbReference>
<feature type="transmembrane region" description="Helical" evidence="7">
    <location>
        <begin position="12"/>
        <end position="35"/>
    </location>
</feature>
<dbReference type="AlphaFoldDB" id="A0A449B393"/>
<feature type="transmembrane region" description="Helical" evidence="7">
    <location>
        <begin position="136"/>
        <end position="156"/>
    </location>
</feature>
<comment type="similarity">
    <text evidence="7">Belongs to the binding-protein-dependent transport system permease family.</text>
</comment>
<keyword evidence="3" id="KW-1003">Cell membrane</keyword>
<feature type="transmembrane region" description="Helical" evidence="7">
    <location>
        <begin position="193"/>
        <end position="211"/>
    </location>
</feature>
<dbReference type="GO" id="GO:0005886">
    <property type="term" value="C:plasma membrane"/>
    <property type="evidence" value="ECO:0007669"/>
    <property type="project" value="UniProtKB-SubCell"/>
</dbReference>
<dbReference type="GO" id="GO:0055085">
    <property type="term" value="P:transmembrane transport"/>
    <property type="evidence" value="ECO:0007669"/>
    <property type="project" value="InterPro"/>
</dbReference>
<keyword evidence="4 7" id="KW-0812">Transmembrane</keyword>
<feature type="transmembrane region" description="Helical" evidence="7">
    <location>
        <begin position="239"/>
        <end position="262"/>
    </location>
</feature>
<proteinExistence type="inferred from homology"/>
<dbReference type="PROSITE" id="PS50928">
    <property type="entry name" value="ABC_TM1"/>
    <property type="match status" value="1"/>
</dbReference>
<evidence type="ECO:0000256" key="6">
    <source>
        <dbReference type="ARBA" id="ARBA00023136"/>
    </source>
</evidence>
<sequence>MYKKIIKDISIIALVLLLIFIILFPLYILIVTSLMSTSATTNKEYSLFFKELEFQNFSFFKDTMFWNAILISLESSLVLIFARLIIYSLFAIGLSKLSKKITKFIWIIILVFSFIPEFTIYFSLNKLLNDLHLTNSLTPISLVTNGIFSYFFMYNLSIHFEKSKQKYHKASLIDNLNIWQKMYLVYWKEMKEIYLLLIVFSFVSVWNDFLWPNYLLSGTDTKTVGIWFRQIGPTPAGGYFINIQSAGALVVVALPLIVYFIFSSKIVKSI</sequence>
<dbReference type="EMBL" id="LR215036">
    <property type="protein sequence ID" value="VEU75053.1"/>
    <property type="molecule type" value="Genomic_DNA"/>
</dbReference>
<feature type="domain" description="ABC transmembrane type-1" evidence="8">
    <location>
        <begin position="69"/>
        <end position="262"/>
    </location>
</feature>
<dbReference type="Pfam" id="PF00528">
    <property type="entry name" value="BPD_transp_1"/>
    <property type="match status" value="1"/>
</dbReference>
<comment type="subcellular location">
    <subcellularLocation>
        <location evidence="1 7">Cell membrane</location>
        <topology evidence="1 7">Multi-pass membrane protein</topology>
    </subcellularLocation>
</comment>
<dbReference type="InterPro" id="IPR050901">
    <property type="entry name" value="BP-dep_ABC_trans_perm"/>
</dbReference>
<evidence type="ECO:0000313" key="9">
    <source>
        <dbReference type="EMBL" id="VEU75053.1"/>
    </source>
</evidence>